<feature type="domain" description="Homing endonuclease LAGLIDADG" evidence="1">
    <location>
        <begin position="17"/>
        <end position="113"/>
    </location>
</feature>
<name>A0A513U0T4_9PEZI</name>
<keyword evidence="2" id="KW-0378">Hydrolase</keyword>
<accession>A0A513U0T4</accession>
<dbReference type="AlphaFoldDB" id="A0A513U0T4"/>
<keyword evidence="2" id="KW-0255">Endonuclease</keyword>
<dbReference type="FunFam" id="3.10.28.10:FF:000010">
    <property type="entry name" value="LAGLIDADG homing endonuclease I-LtrII"/>
    <property type="match status" value="1"/>
</dbReference>
<dbReference type="GO" id="GO:0004519">
    <property type="term" value="F:endonuclease activity"/>
    <property type="evidence" value="ECO:0007669"/>
    <property type="project" value="UniProtKB-KW"/>
</dbReference>
<dbReference type="Gene3D" id="3.10.28.10">
    <property type="entry name" value="Homing endonucleases"/>
    <property type="match status" value="2"/>
</dbReference>
<feature type="domain" description="Homing endonuclease LAGLIDADG" evidence="1">
    <location>
        <begin position="174"/>
        <end position="267"/>
    </location>
</feature>
<dbReference type="Pfam" id="PF00961">
    <property type="entry name" value="LAGLIDADG_1"/>
    <property type="match status" value="2"/>
</dbReference>
<dbReference type="PANTHER" id="PTHR36181:SF4">
    <property type="entry name" value="LAGLIDADG ENDONUCLEASE"/>
    <property type="match status" value="1"/>
</dbReference>
<evidence type="ECO:0000313" key="2">
    <source>
        <dbReference type="EMBL" id="QDG01243.1"/>
    </source>
</evidence>
<geneLocation type="mitochondrion" evidence="2"/>
<gene>
    <name evidence="2" type="primary">orf302</name>
</gene>
<dbReference type="InterPro" id="IPR004860">
    <property type="entry name" value="LAGLIDADG_dom"/>
</dbReference>
<evidence type="ECO:0000259" key="1">
    <source>
        <dbReference type="Pfam" id="PF00961"/>
    </source>
</evidence>
<dbReference type="InterPro" id="IPR051289">
    <property type="entry name" value="LAGLIDADG_Endonuclease"/>
</dbReference>
<keyword evidence="2" id="KW-0540">Nuclease</keyword>
<proteinExistence type="predicted"/>
<sequence>MENSKKYNLELDPFYVTGFSDGEACFHFAIGKNPKYKIGYYVNPGFSIALHKKDEELLRKIQEFFGDVGVLKVKKDIVQFRVFSIKDLNVIIEHFDQYPLITKKYGDFILFKEGLELIKNKEHLTIEGFNKIISIRASMNKGLPETLKGAFPNIIGKTTPLATLPENLNPNWVAGFTDAEGCFFVKAPKDRSRNVILGYQVTQHSRDTLLIEKFITFFNCGRLEMSKSAINFIVTRLSDITGIIIPFYEKYSIIGSKLKDFEDWKKIAKLMTSKSHLTKEGLEEINKIKSGMNASRISKDDI</sequence>
<organism evidence="2">
    <name type="scientific">Scytalidium sp</name>
    <dbReference type="NCBI Taxonomy" id="1715249"/>
    <lineage>
        <taxon>Eukaryota</taxon>
        <taxon>Fungi</taxon>
        <taxon>Dikarya</taxon>
        <taxon>Ascomycota</taxon>
        <taxon>Pezizomycotina</taxon>
        <taxon>Leotiomycetes</taxon>
        <taxon>Leotiomycetes incertae sedis</taxon>
        <taxon>Scytalidium</taxon>
    </lineage>
</organism>
<reference evidence="2" key="1">
    <citation type="journal article" name="Sci. Rep.">
        <title>Characterization of the mitochondrial genome of the pathogenic fungus Scytalidium auriculariicola (Leotiomycetes) and insights into its phylogenetics.</title>
        <authorList>
            <person name="Chen C."/>
            <person name="Li Q."/>
            <person name="Fu R."/>
            <person name="Wang J."/>
            <person name="Xiong C."/>
            <person name="Fan Z."/>
            <person name="Hu R."/>
            <person name="Zhang H."/>
            <person name="Lu D."/>
        </authorList>
    </citation>
    <scope>NUCLEOTIDE SEQUENCE</scope>
    <source>
        <tissue evidence="2">Mycelium</tissue>
    </source>
</reference>
<dbReference type="EMBL" id="MK111108">
    <property type="protein sequence ID" value="QDG01243.1"/>
    <property type="molecule type" value="Genomic_DNA"/>
</dbReference>
<protein>
    <submittedName>
        <fullName evidence="2">LAGLIDADG endonuclease</fullName>
    </submittedName>
</protein>
<dbReference type="PANTHER" id="PTHR36181">
    <property type="entry name" value="INTRON-ENCODED ENDONUCLEASE AI3-RELATED"/>
    <property type="match status" value="1"/>
</dbReference>
<dbReference type="InterPro" id="IPR027434">
    <property type="entry name" value="Homing_endonucl"/>
</dbReference>
<dbReference type="SUPFAM" id="SSF55608">
    <property type="entry name" value="Homing endonucleases"/>
    <property type="match status" value="2"/>
</dbReference>
<dbReference type="GO" id="GO:0005739">
    <property type="term" value="C:mitochondrion"/>
    <property type="evidence" value="ECO:0007669"/>
    <property type="project" value="UniProtKB-ARBA"/>
</dbReference>
<keyword evidence="2" id="KW-0496">Mitochondrion</keyword>